<organism evidence="4 5">
    <name type="scientific">Aphanomyces stellatus</name>
    <dbReference type="NCBI Taxonomy" id="120398"/>
    <lineage>
        <taxon>Eukaryota</taxon>
        <taxon>Sar</taxon>
        <taxon>Stramenopiles</taxon>
        <taxon>Oomycota</taxon>
        <taxon>Saprolegniomycetes</taxon>
        <taxon>Saprolegniales</taxon>
        <taxon>Verrucalvaceae</taxon>
        <taxon>Aphanomyces</taxon>
    </lineage>
</organism>
<evidence type="ECO:0000256" key="1">
    <source>
        <dbReference type="SAM" id="MobiDB-lite"/>
    </source>
</evidence>
<dbReference type="EMBL" id="CAADRA010005255">
    <property type="protein sequence ID" value="VFT87728.1"/>
    <property type="molecule type" value="Genomic_DNA"/>
</dbReference>
<reference evidence="4 5" key="1">
    <citation type="submission" date="2019-03" db="EMBL/GenBank/DDBJ databases">
        <authorList>
            <person name="Gaulin E."/>
            <person name="Dumas B."/>
        </authorList>
    </citation>
    <scope>NUCLEOTIDE SEQUENCE [LARGE SCALE GENOMIC DNA]</scope>
    <source>
        <strain evidence="4">CBS 568.67</strain>
    </source>
</reference>
<dbReference type="SMART" id="SM00225">
    <property type="entry name" value="BTB"/>
    <property type="match status" value="1"/>
</dbReference>
<accession>A0A485KSL5</accession>
<evidence type="ECO:0000313" key="4">
    <source>
        <dbReference type="EMBL" id="VFT87728.1"/>
    </source>
</evidence>
<sequence length="420" mass="49329">MLASDHKDKFRHEWEVLEKEEKALAQEKKKLSDEWVLIEKYQQIYEKDRATFEGIVRDKFVFLPDDEIVHLNIGGKLFKSTVKVWTRDRFSILAHLCTVSPKLARDARGHFFFDRDWSIFKYIYAFLRDKTLPDALDVLRDLYYEASFYRITLLRHAIEAFLKNHHASDVDRVHQGYVTADEIYRQPNVHPRAAGEREWARVDPAIGPGAATDAKGLTRRPSLVKVGRIDAEIRPAPPRVHPFHHEATTTCLDMHIASPHHHPESVYRRGRGFDPALDFIERRGRGGYADEANYNHHHGGGYDDYDPNFDRRPASYDYDRYHDDDRRGRYYDRHDHREAYLDERARYEGQSKHMMHNHHRPAPIDVGDFDDRHHYGRDHLHGPLMSSILRHQPPMSPPLADPHGFLSRRKQHSMGNLSHH</sequence>
<dbReference type="EMBL" id="VJMH01005234">
    <property type="protein sequence ID" value="KAF0698533.1"/>
    <property type="molecule type" value="Genomic_DNA"/>
</dbReference>
<feature type="compositionally biased region" description="Basic residues" evidence="1">
    <location>
        <begin position="406"/>
        <end position="420"/>
    </location>
</feature>
<dbReference type="InterPro" id="IPR011333">
    <property type="entry name" value="SKP1/BTB/POZ_sf"/>
</dbReference>
<reference evidence="3" key="2">
    <citation type="submission" date="2019-06" db="EMBL/GenBank/DDBJ databases">
        <title>Genomics analysis of Aphanomyces spp. identifies a new class of oomycete effector associated with host adaptation.</title>
        <authorList>
            <person name="Gaulin E."/>
        </authorList>
    </citation>
    <scope>NUCLEOTIDE SEQUENCE</scope>
    <source>
        <strain evidence="3">CBS 578.67</strain>
    </source>
</reference>
<evidence type="ECO:0000313" key="5">
    <source>
        <dbReference type="Proteomes" id="UP000332933"/>
    </source>
</evidence>
<evidence type="ECO:0000313" key="3">
    <source>
        <dbReference type="EMBL" id="KAF0698533.1"/>
    </source>
</evidence>
<dbReference type="Proteomes" id="UP000332933">
    <property type="component" value="Unassembled WGS sequence"/>
</dbReference>
<dbReference type="InterPro" id="IPR003131">
    <property type="entry name" value="T1-type_BTB"/>
</dbReference>
<dbReference type="Pfam" id="PF02214">
    <property type="entry name" value="BTB_2"/>
    <property type="match status" value="1"/>
</dbReference>
<dbReference type="AlphaFoldDB" id="A0A485KSL5"/>
<dbReference type="GO" id="GO:0051260">
    <property type="term" value="P:protein homooligomerization"/>
    <property type="evidence" value="ECO:0007669"/>
    <property type="project" value="InterPro"/>
</dbReference>
<protein>
    <submittedName>
        <fullName evidence="4">Aste57867_10860 protein</fullName>
    </submittedName>
</protein>
<dbReference type="PANTHER" id="PTHR14499:SF136">
    <property type="entry name" value="GH08630P"/>
    <property type="match status" value="1"/>
</dbReference>
<feature type="region of interest" description="Disordered" evidence="1">
    <location>
        <begin position="387"/>
        <end position="420"/>
    </location>
</feature>
<dbReference type="OrthoDB" id="2414723at2759"/>
<dbReference type="SUPFAM" id="SSF54695">
    <property type="entry name" value="POZ domain"/>
    <property type="match status" value="1"/>
</dbReference>
<dbReference type="PANTHER" id="PTHR14499">
    <property type="entry name" value="POTASSIUM CHANNEL TETRAMERIZATION DOMAIN-CONTAINING"/>
    <property type="match status" value="1"/>
</dbReference>
<dbReference type="CDD" id="cd18316">
    <property type="entry name" value="BTB_POZ_KCTD-like"/>
    <property type="match status" value="1"/>
</dbReference>
<proteinExistence type="predicted"/>
<name>A0A485KSL5_9STRA</name>
<dbReference type="Gene3D" id="3.30.710.10">
    <property type="entry name" value="Potassium Channel Kv1.1, Chain A"/>
    <property type="match status" value="1"/>
</dbReference>
<gene>
    <name evidence="4" type="primary">Aste57867_10860</name>
    <name evidence="3" type="ORF">As57867_010820</name>
    <name evidence="4" type="ORF">ASTE57867_10860</name>
</gene>
<feature type="domain" description="BTB" evidence="2">
    <location>
        <begin position="67"/>
        <end position="166"/>
    </location>
</feature>
<dbReference type="InterPro" id="IPR000210">
    <property type="entry name" value="BTB/POZ_dom"/>
</dbReference>
<evidence type="ECO:0000259" key="2">
    <source>
        <dbReference type="SMART" id="SM00225"/>
    </source>
</evidence>
<keyword evidence="5" id="KW-1185">Reference proteome</keyword>